<dbReference type="EMBL" id="JAWWNJ010000039">
    <property type="protein sequence ID" value="KAK7021257.1"/>
    <property type="molecule type" value="Genomic_DNA"/>
</dbReference>
<proteinExistence type="predicted"/>
<gene>
    <name evidence="1" type="ORF">R3P38DRAFT_2781373</name>
</gene>
<evidence type="ECO:0000313" key="2">
    <source>
        <dbReference type="Proteomes" id="UP001362999"/>
    </source>
</evidence>
<keyword evidence="2" id="KW-1185">Reference proteome</keyword>
<name>A0AAW0B8C2_9AGAR</name>
<organism evidence="1 2">
    <name type="scientific">Favolaschia claudopus</name>
    <dbReference type="NCBI Taxonomy" id="2862362"/>
    <lineage>
        <taxon>Eukaryota</taxon>
        <taxon>Fungi</taxon>
        <taxon>Dikarya</taxon>
        <taxon>Basidiomycota</taxon>
        <taxon>Agaricomycotina</taxon>
        <taxon>Agaricomycetes</taxon>
        <taxon>Agaricomycetidae</taxon>
        <taxon>Agaricales</taxon>
        <taxon>Marasmiineae</taxon>
        <taxon>Mycenaceae</taxon>
        <taxon>Favolaschia</taxon>
    </lineage>
</organism>
<dbReference type="AlphaFoldDB" id="A0AAW0B8C2"/>
<comment type="caution">
    <text evidence="1">The sequence shown here is derived from an EMBL/GenBank/DDBJ whole genome shotgun (WGS) entry which is preliminary data.</text>
</comment>
<evidence type="ECO:0000313" key="1">
    <source>
        <dbReference type="EMBL" id="KAK7021257.1"/>
    </source>
</evidence>
<accession>A0AAW0B8C2</accession>
<sequence length="270" mass="29934">MKSNTWKLTATTSNNAASNFFGQGTSNNQYKNHTTQPTALPDTIVHSVNPVNWAPTTQLNNSVQPQAVPTNHFISGNANKPQSLPDSIMNNPIHLVPVLPSSSGKTQPVPDLAALRPPYSGPNGLLWDRINWSCGYDAMLTPLTRLWEQDKAKWTPIFLAWNRILAIWITNLANTGRTKFPFGPTLLKIDNLFEATTSDKAYGTAAIYCETYYQEPITVYLQYCQIIGSLGKTRIRTAMRSTGPQHQRNGLCIDIDTTKRTVLVSVQCAL</sequence>
<reference evidence="1 2" key="1">
    <citation type="journal article" date="2024" name="J Genomics">
        <title>Draft genome sequencing and assembly of Favolaschia claudopus CIRM-BRFM 2984 isolated from oak limbs.</title>
        <authorList>
            <person name="Navarro D."/>
            <person name="Drula E."/>
            <person name="Chaduli D."/>
            <person name="Cazenave R."/>
            <person name="Ahrendt S."/>
            <person name="Wang J."/>
            <person name="Lipzen A."/>
            <person name="Daum C."/>
            <person name="Barry K."/>
            <person name="Grigoriev I.V."/>
            <person name="Favel A."/>
            <person name="Rosso M.N."/>
            <person name="Martin F."/>
        </authorList>
    </citation>
    <scope>NUCLEOTIDE SEQUENCE [LARGE SCALE GENOMIC DNA]</scope>
    <source>
        <strain evidence="1 2">CIRM-BRFM 2984</strain>
    </source>
</reference>
<dbReference type="Proteomes" id="UP001362999">
    <property type="component" value="Unassembled WGS sequence"/>
</dbReference>
<protein>
    <submittedName>
        <fullName evidence="1">Uncharacterized protein</fullName>
    </submittedName>
</protein>